<feature type="compositionally biased region" description="Low complexity" evidence="2">
    <location>
        <begin position="277"/>
        <end position="286"/>
    </location>
</feature>
<feature type="domain" description="Inner kinetochore subunit AME1" evidence="3">
    <location>
        <begin position="406"/>
        <end position="600"/>
    </location>
</feature>
<evidence type="ECO:0000256" key="2">
    <source>
        <dbReference type="SAM" id="MobiDB-lite"/>
    </source>
</evidence>
<feature type="region of interest" description="Disordered" evidence="2">
    <location>
        <begin position="1"/>
        <end position="199"/>
    </location>
</feature>
<gene>
    <name evidence="4" type="ORF">FOC1_g10011783</name>
</gene>
<sequence length="608" mass="67904">MATGQQRRADRLNERLRGAQRANIEDDSFNLDIAGLNIAGSTPAAPAPAPPTSSARRTPNTSAKRRRLENEAPPSAQAQGSARRRSPRSRDPYDLPETSKESGARDTTGESREEEEPSLDVVEEPEAEPEEEEEVEPEPQPDSELPSPEVEAPDENEAEVELPVLPNNESSKQPSQRRSSRRSLEQIAQDVANKRQDVRMSVGRCAAFLIAAGAQGATELAEQEEEEDELSPNRADHAPADDEQSDDATEEAEPEEEQIEEEPVAEEEAQEEEEVVAEAIDAVEAAKALGRKRPRRSLPSQSPVAEPQEQAEEEETEEPAAKRRRGRPSRSPATQKQPATKPKPPKTKSRTTQEMPLPKQVRRTKQAAKERRVSDGSAIEVTVQRFVNVKKFIKGDDEEEDQLAVDLPFTTTGVTAVDVFAQACLEVIDGTVAKFIETLQNTEEKDKKKECRIKIRALQAYKEELTSRLLQLSIHLMDWQSLRKRVRLVQREKLSLREEILRLKAEREQVALKMDAVRIKHEEDTKESKYRLDTSAIMHDIDMAVERGRDAPELSRAQEKKADLANLELLVARITDEASSSSSAGGMLQQVKNFNAFLERAAIALETR</sequence>
<feature type="region of interest" description="Disordered" evidence="2">
    <location>
        <begin position="217"/>
        <end position="375"/>
    </location>
</feature>
<name>N4UHB6_FUSC1</name>
<proteinExistence type="predicted"/>
<feature type="compositionally biased region" description="Basic and acidic residues" evidence="2">
    <location>
        <begin position="88"/>
        <end position="111"/>
    </location>
</feature>
<dbReference type="EMBL" id="KB730216">
    <property type="protein sequence ID" value="ENH69430.1"/>
    <property type="molecule type" value="Genomic_DNA"/>
</dbReference>
<evidence type="ECO:0000256" key="1">
    <source>
        <dbReference type="SAM" id="Coils"/>
    </source>
</evidence>
<dbReference type="STRING" id="1229664.N4UHB6"/>
<reference evidence="5" key="2">
    <citation type="journal article" date="2014" name="PLoS ONE">
        <title>Genome and Transcriptome Analysis of the Fungal Pathogen Fusarium oxysporum f. sp. cubense Causing Banana Vascular Wilt Disease.</title>
        <authorList>
            <person name="Guo L."/>
            <person name="Han L."/>
            <person name="Yang L."/>
            <person name="Zeng H."/>
            <person name="Fan D."/>
            <person name="Zhu Y."/>
            <person name="Feng Y."/>
            <person name="Wang G."/>
            <person name="Peng C."/>
            <person name="Jiang X."/>
            <person name="Zhou D."/>
            <person name="Ni P."/>
            <person name="Liang C."/>
            <person name="Liu L."/>
            <person name="Wang J."/>
            <person name="Mao C."/>
            <person name="Fang X."/>
            <person name="Peng M."/>
            <person name="Huang J."/>
        </authorList>
    </citation>
    <scope>NUCLEOTIDE SEQUENCE [LARGE SCALE GENOMIC DNA]</scope>
    <source>
        <strain evidence="5">race 1</strain>
    </source>
</reference>
<dbReference type="Proteomes" id="UP000016928">
    <property type="component" value="Unassembled WGS sequence"/>
</dbReference>
<dbReference type="VEuPathDB" id="FungiDB:FOC1_g10011783"/>
<reference evidence="5" key="1">
    <citation type="submission" date="2012-09" db="EMBL/GenBank/DDBJ databases">
        <title>Genome sequencing and comparative transcriptomics of race 1 and race 4 of banana pathogen: Fusarium oxysporum f. sp. cubense.</title>
        <authorList>
            <person name="Fang X."/>
            <person name="Huang J."/>
        </authorList>
    </citation>
    <scope>NUCLEOTIDE SEQUENCE [LARGE SCALE GENOMIC DNA]</scope>
    <source>
        <strain evidence="5">race 1</strain>
    </source>
</reference>
<dbReference type="HOGENOM" id="CLU_019416_0_0_1"/>
<dbReference type="InterPro" id="IPR048743">
    <property type="entry name" value="AME1"/>
</dbReference>
<evidence type="ECO:0000313" key="4">
    <source>
        <dbReference type="EMBL" id="ENH69430.1"/>
    </source>
</evidence>
<dbReference type="OMA" id="SVMRIKG"/>
<dbReference type="AlphaFoldDB" id="N4UHB6"/>
<protein>
    <recommendedName>
        <fullName evidence="3">Inner kinetochore subunit AME1 domain-containing protein</fullName>
    </recommendedName>
</protein>
<accession>N4UHB6</accession>
<feature type="compositionally biased region" description="Acidic residues" evidence="2">
    <location>
        <begin position="151"/>
        <end position="160"/>
    </location>
</feature>
<feature type="coiled-coil region" evidence="1">
    <location>
        <begin position="486"/>
        <end position="513"/>
    </location>
</feature>
<evidence type="ECO:0000259" key="3">
    <source>
        <dbReference type="Pfam" id="PF20994"/>
    </source>
</evidence>
<dbReference type="OrthoDB" id="5377952at2759"/>
<keyword evidence="1" id="KW-0175">Coiled coil</keyword>
<feature type="compositionally biased region" description="Basic and acidic residues" evidence="2">
    <location>
        <begin position="7"/>
        <end position="17"/>
    </location>
</feature>
<feature type="compositionally biased region" description="Acidic residues" evidence="2">
    <location>
        <begin position="112"/>
        <end position="141"/>
    </location>
</feature>
<dbReference type="Pfam" id="PF20994">
    <property type="entry name" value="CENPU"/>
    <property type="match status" value="1"/>
</dbReference>
<organism evidence="4 5">
    <name type="scientific">Fusarium oxysporum f. sp. cubense (strain race 1)</name>
    <name type="common">Panama disease fungus</name>
    <dbReference type="NCBI Taxonomy" id="1229664"/>
    <lineage>
        <taxon>Eukaryota</taxon>
        <taxon>Fungi</taxon>
        <taxon>Dikarya</taxon>
        <taxon>Ascomycota</taxon>
        <taxon>Pezizomycotina</taxon>
        <taxon>Sordariomycetes</taxon>
        <taxon>Hypocreomycetidae</taxon>
        <taxon>Hypocreales</taxon>
        <taxon>Nectriaceae</taxon>
        <taxon>Fusarium</taxon>
        <taxon>Fusarium oxysporum species complex</taxon>
    </lineage>
</organism>
<feature type="compositionally biased region" description="Acidic residues" evidence="2">
    <location>
        <begin position="221"/>
        <end position="230"/>
    </location>
</feature>
<evidence type="ECO:0000313" key="5">
    <source>
        <dbReference type="Proteomes" id="UP000016928"/>
    </source>
</evidence>
<feature type="compositionally biased region" description="Acidic residues" evidence="2">
    <location>
        <begin position="241"/>
        <end position="276"/>
    </location>
</feature>
<feature type="compositionally biased region" description="Acidic residues" evidence="2">
    <location>
        <begin position="309"/>
        <end position="318"/>
    </location>
</feature>